<proteinExistence type="predicted"/>
<feature type="transmembrane region" description="Helical" evidence="1">
    <location>
        <begin position="74"/>
        <end position="95"/>
    </location>
</feature>
<evidence type="ECO:0000313" key="3">
    <source>
        <dbReference type="Proteomes" id="UP000664815"/>
    </source>
</evidence>
<comment type="caution">
    <text evidence="2">The sequence shown here is derived from an EMBL/GenBank/DDBJ whole genome shotgun (WGS) entry which is preliminary data.</text>
</comment>
<sequence>MARPHRSFFAYASALLGLLSLMAVACFHFPELLTSREFRAVYNEQFARHLLLVGLAAAFVLGTLAILRDRNKRIATIGVGSATFAVLLGGTNVQFDAIGRTPYSLGLDWFVLSLFFSALVFVPLERYLGKRALSPLRPGWRTDVAYFF</sequence>
<keyword evidence="1" id="KW-0472">Membrane</keyword>
<evidence type="ECO:0000256" key="1">
    <source>
        <dbReference type="SAM" id="Phobius"/>
    </source>
</evidence>
<dbReference type="AlphaFoldDB" id="A0A9D8KWX4"/>
<name>A0A9D8KWX4_9GAMM</name>
<dbReference type="EMBL" id="JAFKMG010000075">
    <property type="protein sequence ID" value="MBN8797859.1"/>
    <property type="molecule type" value="Genomic_DNA"/>
</dbReference>
<keyword evidence="1" id="KW-0812">Transmembrane</keyword>
<feature type="non-terminal residue" evidence="2">
    <location>
        <position position="148"/>
    </location>
</feature>
<evidence type="ECO:0000313" key="2">
    <source>
        <dbReference type="EMBL" id="MBN8797859.1"/>
    </source>
</evidence>
<gene>
    <name evidence="2" type="ORF">J0H45_00640</name>
</gene>
<protein>
    <submittedName>
        <fullName evidence="2">Sterol desaturase family protein</fullName>
    </submittedName>
</protein>
<dbReference type="PROSITE" id="PS51257">
    <property type="entry name" value="PROKAR_LIPOPROTEIN"/>
    <property type="match status" value="1"/>
</dbReference>
<reference evidence="2" key="1">
    <citation type="submission" date="2021-02" db="EMBL/GenBank/DDBJ databases">
        <title>Thiocyanate and organic carbon inputs drive convergent selection for specific autotrophic Afipia and Thiobacillus strains within complex microbiomes.</title>
        <authorList>
            <person name="Huddy R.J."/>
            <person name="Sachdeva R."/>
            <person name="Kadzinga F."/>
            <person name="Kantor R.S."/>
            <person name="Harrison S.T.L."/>
            <person name="Banfield J.F."/>
        </authorList>
    </citation>
    <scope>NUCLEOTIDE SEQUENCE</scope>
    <source>
        <strain evidence="2">SCN18_10_11_15_R1_P_69_7</strain>
    </source>
</reference>
<keyword evidence="1" id="KW-1133">Transmembrane helix</keyword>
<feature type="transmembrane region" description="Helical" evidence="1">
    <location>
        <begin position="107"/>
        <end position="124"/>
    </location>
</feature>
<accession>A0A9D8KWX4</accession>
<feature type="transmembrane region" description="Helical" evidence="1">
    <location>
        <begin position="47"/>
        <end position="67"/>
    </location>
</feature>
<organism evidence="2 3">
    <name type="scientific">Stenotrophomonas nitritireducens</name>
    <dbReference type="NCBI Taxonomy" id="83617"/>
    <lineage>
        <taxon>Bacteria</taxon>
        <taxon>Pseudomonadati</taxon>
        <taxon>Pseudomonadota</taxon>
        <taxon>Gammaproteobacteria</taxon>
        <taxon>Lysobacterales</taxon>
        <taxon>Lysobacteraceae</taxon>
        <taxon>Stenotrophomonas</taxon>
    </lineage>
</organism>
<dbReference type="Proteomes" id="UP000664815">
    <property type="component" value="Unassembled WGS sequence"/>
</dbReference>